<evidence type="ECO:0000256" key="8">
    <source>
        <dbReference type="ARBA" id="ARBA00024647"/>
    </source>
</evidence>
<evidence type="ECO:0000259" key="11">
    <source>
        <dbReference type="PROSITE" id="PS00486"/>
    </source>
</evidence>
<organism evidence="12 13">
    <name type="scientific">Desulfonispora thiosulfatigenes DSM 11270</name>
    <dbReference type="NCBI Taxonomy" id="656914"/>
    <lineage>
        <taxon>Bacteria</taxon>
        <taxon>Bacillati</taxon>
        <taxon>Bacillota</taxon>
        <taxon>Clostridia</taxon>
        <taxon>Eubacteriales</taxon>
        <taxon>Peptococcaceae</taxon>
        <taxon>Desulfonispora</taxon>
    </lineage>
</organism>
<dbReference type="HAMAP" id="MF_00096">
    <property type="entry name" value="MutS"/>
    <property type="match status" value="1"/>
</dbReference>
<evidence type="ECO:0000256" key="7">
    <source>
        <dbReference type="ARBA" id="ARBA00023204"/>
    </source>
</evidence>
<evidence type="ECO:0000313" key="13">
    <source>
        <dbReference type="Proteomes" id="UP000192731"/>
    </source>
</evidence>
<dbReference type="EMBL" id="FWWT01000022">
    <property type="protein sequence ID" value="SMB95075.1"/>
    <property type="molecule type" value="Genomic_DNA"/>
</dbReference>
<dbReference type="InterPro" id="IPR007695">
    <property type="entry name" value="DNA_mismatch_repair_MutS-lik_N"/>
</dbReference>
<evidence type="ECO:0000256" key="10">
    <source>
        <dbReference type="RuleBase" id="RU003756"/>
    </source>
</evidence>
<dbReference type="STRING" id="656914.SAMN00017405_0325"/>
<dbReference type="InterPro" id="IPR000432">
    <property type="entry name" value="DNA_mismatch_repair_MutS_C"/>
</dbReference>
<dbReference type="InterPro" id="IPR007861">
    <property type="entry name" value="DNA_mismatch_repair_MutS_clamp"/>
</dbReference>
<dbReference type="Pfam" id="PF00488">
    <property type="entry name" value="MutS_V"/>
    <property type="match status" value="1"/>
</dbReference>
<dbReference type="PANTHER" id="PTHR11361:SF34">
    <property type="entry name" value="DNA MISMATCH REPAIR PROTEIN MSH1, MITOCHONDRIAL"/>
    <property type="match status" value="1"/>
</dbReference>
<feature type="binding site" evidence="9">
    <location>
        <begin position="614"/>
        <end position="621"/>
    </location>
    <ligand>
        <name>ATP</name>
        <dbReference type="ChEBI" id="CHEBI:30616"/>
    </ligand>
</feature>
<dbReference type="PANTHER" id="PTHR11361">
    <property type="entry name" value="DNA MISMATCH REPAIR PROTEIN MUTS FAMILY MEMBER"/>
    <property type="match status" value="1"/>
</dbReference>
<dbReference type="InterPro" id="IPR045076">
    <property type="entry name" value="MutS"/>
</dbReference>
<dbReference type="GO" id="GO:0030983">
    <property type="term" value="F:mismatched DNA binding"/>
    <property type="evidence" value="ECO:0007669"/>
    <property type="project" value="InterPro"/>
</dbReference>
<keyword evidence="5 9" id="KW-0067">ATP-binding</keyword>
<dbReference type="GO" id="GO:0003684">
    <property type="term" value="F:damaged DNA binding"/>
    <property type="evidence" value="ECO:0007669"/>
    <property type="project" value="UniProtKB-UniRule"/>
</dbReference>
<dbReference type="GO" id="GO:0140664">
    <property type="term" value="F:ATP-dependent DNA damage sensor activity"/>
    <property type="evidence" value="ECO:0007669"/>
    <property type="project" value="InterPro"/>
</dbReference>
<dbReference type="Pfam" id="PF05192">
    <property type="entry name" value="MutS_III"/>
    <property type="match status" value="1"/>
</dbReference>
<evidence type="ECO:0000256" key="2">
    <source>
        <dbReference type="ARBA" id="ARBA00021982"/>
    </source>
</evidence>
<reference evidence="12 13" key="1">
    <citation type="submission" date="2017-04" db="EMBL/GenBank/DDBJ databases">
        <authorList>
            <person name="Afonso C.L."/>
            <person name="Miller P.J."/>
            <person name="Scott M.A."/>
            <person name="Spackman E."/>
            <person name="Goraichik I."/>
            <person name="Dimitrov K.M."/>
            <person name="Suarez D.L."/>
            <person name="Swayne D.E."/>
        </authorList>
    </citation>
    <scope>NUCLEOTIDE SEQUENCE [LARGE SCALE GENOMIC DNA]</scope>
    <source>
        <strain evidence="12 13">DSM 11270</strain>
    </source>
</reference>
<name>A0A1W1VNX3_DESTI</name>
<evidence type="ECO:0000256" key="1">
    <source>
        <dbReference type="ARBA" id="ARBA00006271"/>
    </source>
</evidence>
<dbReference type="Proteomes" id="UP000192731">
    <property type="component" value="Unassembled WGS sequence"/>
</dbReference>
<keyword evidence="13" id="KW-1185">Reference proteome</keyword>
<dbReference type="OrthoDB" id="9802448at2"/>
<dbReference type="InterPro" id="IPR036678">
    <property type="entry name" value="MutS_con_dom_sf"/>
</dbReference>
<dbReference type="Pfam" id="PF01624">
    <property type="entry name" value="MutS_I"/>
    <property type="match status" value="1"/>
</dbReference>
<dbReference type="Gene3D" id="1.10.1420.10">
    <property type="match status" value="2"/>
</dbReference>
<dbReference type="SMART" id="SM00533">
    <property type="entry name" value="MUTSd"/>
    <property type="match status" value="1"/>
</dbReference>
<evidence type="ECO:0000313" key="12">
    <source>
        <dbReference type="EMBL" id="SMB95075.1"/>
    </source>
</evidence>
<comment type="similarity">
    <text evidence="1 9 10">Belongs to the DNA mismatch repair MutS family.</text>
</comment>
<dbReference type="Gene3D" id="3.30.420.110">
    <property type="entry name" value="MutS, connector domain"/>
    <property type="match status" value="1"/>
</dbReference>
<proteinExistence type="inferred from homology"/>
<dbReference type="RefSeq" id="WP_084054133.1">
    <property type="nucleotide sequence ID" value="NZ_FWWT01000022.1"/>
</dbReference>
<keyword evidence="6 9" id="KW-0238">DNA-binding</keyword>
<dbReference type="SMART" id="SM00534">
    <property type="entry name" value="MUTSac"/>
    <property type="match status" value="1"/>
</dbReference>
<comment type="function">
    <text evidence="8 9">This protein is involved in the repair of mismatches in DNA. It is possible that it carries out the mismatch recognition step. This protein has a weak ATPase activity.</text>
</comment>
<dbReference type="GO" id="GO:0006298">
    <property type="term" value="P:mismatch repair"/>
    <property type="evidence" value="ECO:0007669"/>
    <property type="project" value="UniProtKB-UniRule"/>
</dbReference>
<evidence type="ECO:0000256" key="6">
    <source>
        <dbReference type="ARBA" id="ARBA00023125"/>
    </source>
</evidence>
<evidence type="ECO:0000256" key="4">
    <source>
        <dbReference type="ARBA" id="ARBA00022763"/>
    </source>
</evidence>
<keyword evidence="4 9" id="KW-0227">DNA damage</keyword>
<dbReference type="FunFam" id="3.40.50.300:FF:000870">
    <property type="entry name" value="MutS protein homolog 4"/>
    <property type="match status" value="1"/>
</dbReference>
<dbReference type="InterPro" id="IPR005748">
    <property type="entry name" value="DNA_mismatch_repair_MutS"/>
</dbReference>
<dbReference type="Pfam" id="PF05190">
    <property type="entry name" value="MutS_IV"/>
    <property type="match status" value="1"/>
</dbReference>
<dbReference type="SUPFAM" id="SSF48334">
    <property type="entry name" value="DNA repair protein MutS, domain III"/>
    <property type="match status" value="1"/>
</dbReference>
<dbReference type="AlphaFoldDB" id="A0A1W1VNX3"/>
<dbReference type="Gene3D" id="3.40.50.300">
    <property type="entry name" value="P-loop containing nucleotide triphosphate hydrolases"/>
    <property type="match status" value="1"/>
</dbReference>
<dbReference type="InterPro" id="IPR027417">
    <property type="entry name" value="P-loop_NTPase"/>
</dbReference>
<dbReference type="GO" id="GO:0005829">
    <property type="term" value="C:cytosol"/>
    <property type="evidence" value="ECO:0007669"/>
    <property type="project" value="TreeGrafter"/>
</dbReference>
<dbReference type="PIRSF" id="PIRSF037677">
    <property type="entry name" value="DNA_mis_repair_Msh6"/>
    <property type="match status" value="1"/>
</dbReference>
<dbReference type="InterPro" id="IPR007696">
    <property type="entry name" value="DNA_mismatch_repair_MutS_core"/>
</dbReference>
<dbReference type="SUPFAM" id="SSF53150">
    <property type="entry name" value="DNA repair protein MutS, domain II"/>
    <property type="match status" value="1"/>
</dbReference>
<dbReference type="FunFam" id="1.10.1420.10:FF:000001">
    <property type="entry name" value="DNA mismatch repair protein MutS"/>
    <property type="match status" value="1"/>
</dbReference>
<dbReference type="InterPro" id="IPR007860">
    <property type="entry name" value="DNA_mmatch_repair_MutS_con_dom"/>
</dbReference>
<protein>
    <recommendedName>
        <fullName evidence="2 9">DNA mismatch repair protein MutS</fullName>
    </recommendedName>
</protein>
<dbReference type="InterPro" id="IPR017261">
    <property type="entry name" value="DNA_mismatch_repair_MutS/MSH"/>
</dbReference>
<dbReference type="SUPFAM" id="SSF52540">
    <property type="entry name" value="P-loop containing nucleoside triphosphate hydrolases"/>
    <property type="match status" value="1"/>
</dbReference>
<evidence type="ECO:0000256" key="5">
    <source>
        <dbReference type="ARBA" id="ARBA00022840"/>
    </source>
</evidence>
<feature type="domain" description="DNA mismatch repair proteins mutS family" evidence="11">
    <location>
        <begin position="688"/>
        <end position="704"/>
    </location>
</feature>
<evidence type="ECO:0000256" key="9">
    <source>
        <dbReference type="HAMAP-Rule" id="MF_00096"/>
    </source>
</evidence>
<dbReference type="GO" id="GO:0005524">
    <property type="term" value="F:ATP binding"/>
    <property type="evidence" value="ECO:0007669"/>
    <property type="project" value="UniProtKB-UniRule"/>
</dbReference>
<keyword evidence="7 9" id="KW-0234">DNA repair</keyword>
<dbReference type="NCBIfam" id="TIGR01070">
    <property type="entry name" value="mutS1"/>
    <property type="match status" value="1"/>
</dbReference>
<accession>A0A1W1VNX3</accession>
<dbReference type="SUPFAM" id="SSF55271">
    <property type="entry name" value="DNA repair protein MutS, domain I"/>
    <property type="match status" value="1"/>
</dbReference>
<dbReference type="Gene3D" id="3.40.1170.10">
    <property type="entry name" value="DNA repair protein MutS, domain I"/>
    <property type="match status" value="1"/>
</dbReference>
<dbReference type="NCBIfam" id="NF003810">
    <property type="entry name" value="PRK05399.1"/>
    <property type="match status" value="1"/>
</dbReference>
<dbReference type="FunFam" id="3.40.1170.10:FF:000001">
    <property type="entry name" value="DNA mismatch repair protein MutS"/>
    <property type="match status" value="1"/>
</dbReference>
<dbReference type="Pfam" id="PF05188">
    <property type="entry name" value="MutS_II"/>
    <property type="match status" value="1"/>
</dbReference>
<dbReference type="InterPro" id="IPR016151">
    <property type="entry name" value="DNA_mismatch_repair_MutS_N"/>
</dbReference>
<keyword evidence="3 9" id="KW-0547">Nucleotide-binding</keyword>
<dbReference type="CDD" id="cd03284">
    <property type="entry name" value="ABC_MutS1"/>
    <property type="match status" value="1"/>
</dbReference>
<dbReference type="PROSITE" id="PS00486">
    <property type="entry name" value="DNA_MISMATCH_REPAIR_2"/>
    <property type="match status" value="1"/>
</dbReference>
<gene>
    <name evidence="9" type="primary">mutS</name>
    <name evidence="12" type="ORF">SAMN00017405_0325</name>
</gene>
<dbReference type="InterPro" id="IPR036187">
    <property type="entry name" value="DNA_mismatch_repair_MutS_sf"/>
</dbReference>
<evidence type="ECO:0000256" key="3">
    <source>
        <dbReference type="ARBA" id="ARBA00022741"/>
    </source>
</evidence>
<sequence length="882" mass="100553">MFSSTPMLIQYQEIKNSYKDCILFYRLGDFYEMFGSDAEVASKVLEIALTSREAGKGRRIPMCGVPFHSADNYIAKLINNDYKVAICEQMEDPKKSKGIVKRDVVRIITPGTVLENNLLHEENNNFLVCITKGENSFGLAAVDISTGEFYTSEINKKEDLINEVLRYTPAECITSKTQFELDQLPNSVKISYHYDYAFKGDYCKKILLEHFNLNTLQSIGLENFPEAIKASGAVLDYLISTQKNPPGNIEKLKIYHIEDNMYLDFATKKNLELIQPINIQEKNSTLLSVLDKTVTPLGARMLKSWLTKPLVNKEEIQNRLNANEELVNNLDLRMKLRKLLDSIYDLERIIAKISFGNANAKDLLALKNSLEILPKVKTILEQAKSYLLKQTYEQFDDLNDIYSLLEKALYPDPPFSVREGNLINDNYNEEIDYLRSITRDGKEWILKLEQEEKQISGIKSLKIGYNKIFGYYIEITKSYLHLVPEHYIRKQTLANAERFITPELKEKEALVLGADDKLKELEYQTFIMLREEIKAFNFRILAMAKIIAELDCLASLAQVAVTENYIKPEISNNTNFNISNCRHPVVEKKLAEQWFIPNDINMNSDNHRFLIITGPNMGGKSTYCRSVALASILMQIGSFIPADKAELPIVDRVFARVGANDNLSTGQSTFMVEMSEVANIINNATKDSLIILDEVGRGTSTYDGLSIAWSLTEYIHNIIKAKTLFATHYHELITLEEKLNGVKNYSVSVKEEGDDIVFIRKIISGGADRSYGIQVAKLAGLPSTIIERSKDILSTLEQKPEQTQLSFKETEYKEEMLKIKEIQELKSKHELNTKQGINTKQDINSKHENVLKQLEKIDLLNITPLEAINTLYKLQNSLKSED</sequence>